<dbReference type="EMBL" id="ASGP02000003">
    <property type="protein sequence ID" value="KAH9516084.1"/>
    <property type="molecule type" value="Genomic_DNA"/>
</dbReference>
<dbReference type="Proteomes" id="UP000790347">
    <property type="component" value="Unassembled WGS sequence"/>
</dbReference>
<feature type="signal peptide" evidence="1">
    <location>
        <begin position="1"/>
        <end position="23"/>
    </location>
</feature>
<accession>A0A922HWQ9</accession>
<keyword evidence="3" id="KW-1185">Reference proteome</keyword>
<evidence type="ECO:0000256" key="1">
    <source>
        <dbReference type="SAM" id="SignalP"/>
    </source>
</evidence>
<reference evidence="2" key="2">
    <citation type="journal article" date="2022" name="Res Sq">
        <title>Comparative Genomics Reveals Insights into the Divergent Evolution of Astigmatic Mites and Household Pest Adaptations.</title>
        <authorList>
            <person name="Xiong Q."/>
            <person name="Wan A.T.-Y."/>
            <person name="Liu X.-Y."/>
            <person name="Fung C.S.-H."/>
            <person name="Xiao X."/>
            <person name="Malainual N."/>
            <person name="Hou J."/>
            <person name="Wang L."/>
            <person name="Wang M."/>
            <person name="Yang K."/>
            <person name="Cui Y."/>
            <person name="Leung E."/>
            <person name="Nong W."/>
            <person name="Shin S.-K."/>
            <person name="Au S."/>
            <person name="Jeong K.Y."/>
            <person name="Chew F.T."/>
            <person name="Hui J."/>
            <person name="Leung T.F."/>
            <person name="Tungtrongchitr A."/>
            <person name="Zhong N."/>
            <person name="Liu Z."/>
            <person name="Tsui S."/>
        </authorList>
    </citation>
    <scope>NUCLEOTIDE SEQUENCE</scope>
    <source>
        <strain evidence="2">Derf</strain>
        <tissue evidence="2">Whole organism</tissue>
    </source>
</reference>
<comment type="caution">
    <text evidence="2">The sequence shown here is derived from an EMBL/GenBank/DDBJ whole genome shotgun (WGS) entry which is preliminary data.</text>
</comment>
<evidence type="ECO:0000313" key="2">
    <source>
        <dbReference type="EMBL" id="KAH9516084.1"/>
    </source>
</evidence>
<gene>
    <name evidence="2" type="ORF">DERF_006846</name>
</gene>
<sequence length="2033" mass="237950">MKLREILWIFGSICLMLFHLVCSQSYFTEKQKKIIIQQHKQRLANEAMKMFENQFLMDSTYSNTHQATEMFNQMLNYKGLYENLDIRNISVKQIVDKFVNQNQPMIGLDYKRHHNHHYLVYFFNHSFVVRTFHLDRSQNLVYDQDSSNLSMHSPFKVPGTLIQMKFYRQYDTDQLFLAALIFNGLYEIRLYEVQDSARIIDKELFHSFKIHERVVAIDVLHYDQNKYRLVSLIDSGWKQLEEFQLEINTNDDNREQNQMICLTAQHALRIRTLRIQSQGFIVVANTTHWAVYRYHNGIAELVNFFQMKYFIRDMQLFSNGHRYYVGVATHNEQYIYQWKDSKQGFQGVARMRLPLVYKMNSITLSYSREDNFFYFDQLNEDTVQIYGYDITNSAFLLLQTISKSQHLNMSTAVVFNPLYSVSFYDLNFAFELKLTTKSELYFFTYETFISHSGTKNTRKTSQSNLYNLQRYNKQLYERKIEQMTKKVFQLDQQQTISKMAVNLTLFFNVTFRANVRVKRYRIDDTSIVNKIYINHRDYAMNELGISLNIVKKQLQQIVHRMDRLKKRLVDDVVYRNQNVNVFGKKQFVKGFSARKIYAKQTFVTTYHGRSVDAIMSNIYRIGKHDGRISGRKFFTSTLFVDKSVSINNINDVDFSEFLYTDLDQDIYSNFWYPNEIHIENLFVSNFIAFNISLSEAIYINQNNDQPITIHNKLVFNSINVDNLYVDTIDNIPMTDFPKQVLTRHNSENFQQVKIPTKIDKLQVRSDVFVNFINERNATDLFGKVILRNQNIRFVSPVHILADVNMNFINVQQRINDVRIPEDLVDRHSQQIIYGVKKFSYIHVDNINVTYLNHLQIPIDIVTLSGDGEVIERDLQIDRLIVNGNLHVNGLYDGVNLTHLDRRYLDSFKNVYQNLSFLSPVNVTKLTIISERINEIDSLDQLYSNVYFSSERSLKISSAKIIDNILRCNALHANIVNSKSVEDFISLSESTHFSNNVKFLDGTYFDHVILNNKIDNVLVDELINDAVTLTGSQVLKGLKKFSDGIRISGHLKIDGKINDQFSPTNWLRYSVMQNISSPINFKAPVYCGMLIRDGDLEAETINGENFKKKTSNLLMLNQPLSLNAFIHCINCSAANIQTNFLNGKNFSHFLNNYLSKSKYQVIHGHKHFEALQRFHHIRSTTNVAGIDLKTLKYQALTNDGYNIITKPVIIHGNLTFTQGQLFARQWNGVNFEFFTREVVLRNINEKIHIQGDINYYGDVDLMADVRVFKLNDYTPEDVIMTVNRNYTIYSNVRFHEKLIASKNLTVLGVINLVNLTELNHNVLKKNHHGELIVDNSGHDVINFVNSFKTDEIIVEGRVDNTTLNRDSILMSDGEQNVKKLIIDSPQWFNKSINILSHINHYDKNHLKKIILIDAPEEQHIDYHKTFAKINVKEIHHERGLINFNVINSVDLNSFNSSTVYSDVDQMIQNPNIKFLNNITIDSLQFKILGLINKVDIADIVRLDSVRQIITGKKIFDSIVFNENIDVHGFLNAQLDIPKLAKQMLLVYGNQHIKTPLTFVAPVFMMNNNTVDSLNQFHPADLITLHSDKMANSPALNFNNVIAKKVYVQNHLINDVNLTDIFQHGFMADNLETSKNDQMNDQIFGFLSIDKAHFIENITVDNHLNDLDLSETVESIESKFNPQIDAQEITQKLHDYQTFMVEHQHYYEQSNLEIDYFHHTNQMASILSNWTMESLYFQQRFKVFNVSATANLFDIIYKRKHILWQSIMGQHRFFVAELWPAKQGFNLFRLISFESTNGQSWVVLEKNLQSGSRPFLFAMDTFIYIIYFDFYRQDLIDDCHENHETKLFRLDIDYNRSNQTQILIQNFPLEKISNVGHYVQHETSSYDIHYLVFNLAHTDPSIRIYQRTSIDCRFRLFQTISLAESVYSISLFNIGFSTTISESFMVLMGNSYLYIWKQEGIHGFIRDWTIKIKGFEYQASRQIHPFIFSRNRFLLRIQMSTCDNEKIENSYLEAHFNQDFTTGHTNLILFQHESV</sequence>
<proteinExistence type="predicted"/>
<protein>
    <submittedName>
        <fullName evidence="2">Uncharacterized protein</fullName>
    </submittedName>
</protein>
<dbReference type="SUPFAM" id="SSF69322">
    <property type="entry name" value="Tricorn protease domain 2"/>
    <property type="match status" value="1"/>
</dbReference>
<reference evidence="2" key="1">
    <citation type="submission" date="2013-05" db="EMBL/GenBank/DDBJ databases">
        <authorList>
            <person name="Yim A.K.Y."/>
            <person name="Chan T.F."/>
            <person name="Ji K.M."/>
            <person name="Liu X.Y."/>
            <person name="Zhou J.W."/>
            <person name="Li R.Q."/>
            <person name="Yang K.Y."/>
            <person name="Li J."/>
            <person name="Li M."/>
            <person name="Law P.T.W."/>
            <person name="Wu Y.L."/>
            <person name="Cai Z.L."/>
            <person name="Qin H."/>
            <person name="Bao Y."/>
            <person name="Leung R.K.K."/>
            <person name="Ng P.K.S."/>
            <person name="Zou J."/>
            <person name="Zhong X.J."/>
            <person name="Ran P.X."/>
            <person name="Zhong N.S."/>
            <person name="Liu Z.G."/>
            <person name="Tsui S.K.W."/>
        </authorList>
    </citation>
    <scope>NUCLEOTIDE SEQUENCE</scope>
    <source>
        <strain evidence="2">Derf</strain>
        <tissue evidence="2">Whole organism</tissue>
    </source>
</reference>
<name>A0A922HWQ9_DERFA</name>
<organism evidence="2 3">
    <name type="scientific">Dermatophagoides farinae</name>
    <name type="common">American house dust mite</name>
    <dbReference type="NCBI Taxonomy" id="6954"/>
    <lineage>
        <taxon>Eukaryota</taxon>
        <taxon>Metazoa</taxon>
        <taxon>Ecdysozoa</taxon>
        <taxon>Arthropoda</taxon>
        <taxon>Chelicerata</taxon>
        <taxon>Arachnida</taxon>
        <taxon>Acari</taxon>
        <taxon>Acariformes</taxon>
        <taxon>Sarcoptiformes</taxon>
        <taxon>Astigmata</taxon>
        <taxon>Psoroptidia</taxon>
        <taxon>Analgoidea</taxon>
        <taxon>Pyroglyphidae</taxon>
        <taxon>Dermatophagoidinae</taxon>
        <taxon>Dermatophagoides</taxon>
    </lineage>
</organism>
<feature type="chain" id="PRO_5037111408" evidence="1">
    <location>
        <begin position="24"/>
        <end position="2033"/>
    </location>
</feature>
<keyword evidence="1" id="KW-0732">Signal</keyword>
<evidence type="ECO:0000313" key="3">
    <source>
        <dbReference type="Proteomes" id="UP000790347"/>
    </source>
</evidence>